<feature type="transmembrane region" description="Helical" evidence="1">
    <location>
        <begin position="12"/>
        <end position="35"/>
    </location>
</feature>
<keyword evidence="1" id="KW-0472">Membrane</keyword>
<keyword evidence="4" id="KW-1185">Reference proteome</keyword>
<evidence type="ECO:0000256" key="1">
    <source>
        <dbReference type="SAM" id="Phobius"/>
    </source>
</evidence>
<dbReference type="GO" id="GO:0004252">
    <property type="term" value="F:serine-type endopeptidase activity"/>
    <property type="evidence" value="ECO:0007669"/>
    <property type="project" value="InterPro"/>
</dbReference>
<keyword evidence="1" id="KW-0812">Transmembrane</keyword>
<dbReference type="Proteomes" id="UP000530564">
    <property type="component" value="Unassembled WGS sequence"/>
</dbReference>
<dbReference type="Gene3D" id="2.10.109.10">
    <property type="entry name" value="Umud Fragment, subunit A"/>
    <property type="match status" value="1"/>
</dbReference>
<dbReference type="RefSeq" id="WP_183775773.1">
    <property type="nucleotide sequence ID" value="NZ_JACIDK010000006.1"/>
</dbReference>
<proteinExistence type="predicted"/>
<reference evidence="3 4" key="1">
    <citation type="submission" date="2020-08" db="EMBL/GenBank/DDBJ databases">
        <title>Genomic Encyclopedia of Type Strains, Phase IV (KMG-IV): sequencing the most valuable type-strain genomes for metagenomic binning, comparative biology and taxonomic classification.</title>
        <authorList>
            <person name="Goeker M."/>
        </authorList>
    </citation>
    <scope>NUCLEOTIDE SEQUENCE [LARGE SCALE GENOMIC DNA]</scope>
    <source>
        <strain evidence="3 4">DSM 21793</strain>
    </source>
</reference>
<evidence type="ECO:0000259" key="2">
    <source>
        <dbReference type="Pfam" id="PF10502"/>
    </source>
</evidence>
<name>A0A840A2I6_9CAUL</name>
<accession>A0A840A2I6</accession>
<evidence type="ECO:0000313" key="4">
    <source>
        <dbReference type="Proteomes" id="UP000530564"/>
    </source>
</evidence>
<dbReference type="InterPro" id="IPR036286">
    <property type="entry name" value="LexA/Signal_pep-like_sf"/>
</dbReference>
<gene>
    <name evidence="3" type="ORF">GGQ61_003574</name>
</gene>
<protein>
    <submittedName>
        <fullName evidence="3">Conjugative transfer signal peptidase TraF</fullName>
    </submittedName>
</protein>
<keyword evidence="1" id="KW-1133">Transmembrane helix</keyword>
<dbReference type="EMBL" id="JACIDK010000006">
    <property type="protein sequence ID" value="MBB3892836.1"/>
    <property type="molecule type" value="Genomic_DNA"/>
</dbReference>
<sequence>MPLVLSRPLSPVFALGALGATALLGAASLGGPWVLWNRTDSEPLGIYTRTLTRPAIGRLIAFQAPAAAFPYADGRMAYLRRVPILKQIAAVEGDLVCARDGVLAINGRPVAPVYARDPRGRALPQWNGCRRLQAAEYFVYSDRIPNSFDSRYYGPIRGERVLGVYRPLAAAQTASGAR</sequence>
<dbReference type="AlphaFoldDB" id="A0A840A2I6"/>
<feature type="domain" description="Peptidase S26" evidence="2">
    <location>
        <begin position="49"/>
        <end position="164"/>
    </location>
</feature>
<dbReference type="InterPro" id="IPR019533">
    <property type="entry name" value="Peptidase_S26"/>
</dbReference>
<dbReference type="Pfam" id="PF10502">
    <property type="entry name" value="Peptidase_S26"/>
    <property type="match status" value="1"/>
</dbReference>
<dbReference type="SUPFAM" id="SSF51306">
    <property type="entry name" value="LexA/Signal peptidase"/>
    <property type="match status" value="1"/>
</dbReference>
<organism evidence="3 4">
    <name type="scientific">Phenylobacterium haematophilum</name>
    <dbReference type="NCBI Taxonomy" id="98513"/>
    <lineage>
        <taxon>Bacteria</taxon>
        <taxon>Pseudomonadati</taxon>
        <taxon>Pseudomonadota</taxon>
        <taxon>Alphaproteobacteria</taxon>
        <taxon>Caulobacterales</taxon>
        <taxon>Caulobacteraceae</taxon>
        <taxon>Phenylobacterium</taxon>
    </lineage>
</organism>
<comment type="caution">
    <text evidence="3">The sequence shown here is derived from an EMBL/GenBank/DDBJ whole genome shotgun (WGS) entry which is preliminary data.</text>
</comment>
<dbReference type="GO" id="GO:0006465">
    <property type="term" value="P:signal peptide processing"/>
    <property type="evidence" value="ECO:0007669"/>
    <property type="project" value="InterPro"/>
</dbReference>
<evidence type="ECO:0000313" key="3">
    <source>
        <dbReference type="EMBL" id="MBB3892836.1"/>
    </source>
</evidence>